<organism evidence="1 2">
    <name type="scientific">Opitutus terrae (strain DSM 11246 / JCM 15787 / PB90-1)</name>
    <dbReference type="NCBI Taxonomy" id="452637"/>
    <lineage>
        <taxon>Bacteria</taxon>
        <taxon>Pseudomonadati</taxon>
        <taxon>Verrucomicrobiota</taxon>
        <taxon>Opitutia</taxon>
        <taxon>Opitutales</taxon>
        <taxon>Opitutaceae</taxon>
        <taxon>Opitutus</taxon>
    </lineage>
</organism>
<dbReference type="Proteomes" id="UP000007013">
    <property type="component" value="Chromosome"/>
</dbReference>
<keyword evidence="2" id="KW-1185">Reference proteome</keyword>
<evidence type="ECO:0000313" key="2">
    <source>
        <dbReference type="Proteomes" id="UP000007013"/>
    </source>
</evidence>
<accession>B1ZN34</accession>
<gene>
    <name evidence="1" type="ordered locus">Oter_3206</name>
</gene>
<dbReference type="EMBL" id="CP001032">
    <property type="protein sequence ID" value="ACB76486.1"/>
    <property type="molecule type" value="Genomic_DNA"/>
</dbReference>
<proteinExistence type="predicted"/>
<evidence type="ECO:0000313" key="1">
    <source>
        <dbReference type="EMBL" id="ACB76486.1"/>
    </source>
</evidence>
<protein>
    <submittedName>
        <fullName evidence="1">Uncharacterized protein</fullName>
    </submittedName>
</protein>
<sequence>MEKPLISLLHGIVIVGLISAGPYLYAGPNQQVVIRAQVFNGYARTKLANGTFKPERFALARGTHWKNRKLDKSIDALEFPSIARTIAGPLIQQQYLPSADPQQTELLILVSWGTTTGSAEGDYDHAQSAVFEAMNVMSAAKRTNTQPAAGTMEALTAALSMQEMENRLRDRNNVQNAEILGYTEAFGQAQHLREFGFGTPGDATYWELEANRYFVVLKAYDFPLLKNEKKRKLLWEARFSIYEQGNRFAEQLPAMTQAAARFFGRDSGGLVHRADLPQTKIEYGEPIIIETVESPRSDAGR</sequence>
<dbReference type="HOGENOM" id="CLU_849774_0_0_0"/>
<name>B1ZN34_OPITP</name>
<reference evidence="1 2" key="1">
    <citation type="journal article" date="2011" name="J. Bacteriol.">
        <title>Genome sequence of the verrucomicrobium Opitutus terrae PB90-1, an abundant inhabitant of rice paddy soil ecosystems.</title>
        <authorList>
            <person name="van Passel M.W."/>
            <person name="Kant R."/>
            <person name="Palva A."/>
            <person name="Copeland A."/>
            <person name="Lucas S."/>
            <person name="Lapidus A."/>
            <person name="Glavina del Rio T."/>
            <person name="Pitluck S."/>
            <person name="Goltsman E."/>
            <person name="Clum A."/>
            <person name="Sun H."/>
            <person name="Schmutz J."/>
            <person name="Larimer F.W."/>
            <person name="Land M.L."/>
            <person name="Hauser L."/>
            <person name="Kyrpides N."/>
            <person name="Mikhailova N."/>
            <person name="Richardson P.P."/>
            <person name="Janssen P.H."/>
            <person name="de Vos W.M."/>
            <person name="Smidt H."/>
        </authorList>
    </citation>
    <scope>NUCLEOTIDE SEQUENCE [LARGE SCALE GENOMIC DNA]</scope>
    <source>
        <strain evidence="2">DSM 11246 / JCM 15787 / PB90-1</strain>
    </source>
</reference>
<dbReference type="RefSeq" id="WP_012376015.1">
    <property type="nucleotide sequence ID" value="NC_010571.1"/>
</dbReference>
<dbReference type="eggNOG" id="ENOG5033ZY2">
    <property type="taxonomic scope" value="Bacteria"/>
</dbReference>
<dbReference type="KEGG" id="ote:Oter_3206"/>
<dbReference type="OrthoDB" id="202835at2"/>
<dbReference type="AlphaFoldDB" id="B1ZN34"/>